<dbReference type="Proteomes" id="UP001642484">
    <property type="component" value="Unassembled WGS sequence"/>
</dbReference>
<sequence length="164" mass="18242">MRQSVPLRATGASGKAKPRSWSERRDRTYDLTGRRGVLLAQAASRQRGRELGRPSEPGYVQPDGSYGPRQSALMAKEWREALWPFGRPTARLGGPAICPTLPNARAFERTCGGYVQPDGSYGPRQSALMAKEWREAEPWPREIGCRAPAAYRKDPDESTSPTQR</sequence>
<organism evidence="2 3">
    <name type="scientific">Durusdinium trenchii</name>
    <dbReference type="NCBI Taxonomy" id="1381693"/>
    <lineage>
        <taxon>Eukaryota</taxon>
        <taxon>Sar</taxon>
        <taxon>Alveolata</taxon>
        <taxon>Dinophyceae</taxon>
        <taxon>Suessiales</taxon>
        <taxon>Symbiodiniaceae</taxon>
        <taxon>Durusdinium</taxon>
    </lineage>
</organism>
<feature type="region of interest" description="Disordered" evidence="1">
    <location>
        <begin position="1"/>
        <end position="69"/>
    </location>
</feature>
<gene>
    <name evidence="2" type="ORF">CCMP2556_LOCUS45575</name>
</gene>
<evidence type="ECO:0000256" key="1">
    <source>
        <dbReference type="SAM" id="MobiDB-lite"/>
    </source>
</evidence>
<protein>
    <submittedName>
        <fullName evidence="2">Uncharacterized protein</fullName>
    </submittedName>
</protein>
<evidence type="ECO:0000313" key="3">
    <source>
        <dbReference type="Proteomes" id="UP001642484"/>
    </source>
</evidence>
<proteinExistence type="predicted"/>
<accession>A0ABP0R633</accession>
<name>A0ABP0R633_9DINO</name>
<reference evidence="2 3" key="1">
    <citation type="submission" date="2024-02" db="EMBL/GenBank/DDBJ databases">
        <authorList>
            <person name="Chen Y."/>
            <person name="Shah S."/>
            <person name="Dougan E. K."/>
            <person name="Thang M."/>
            <person name="Chan C."/>
        </authorList>
    </citation>
    <scope>NUCLEOTIDE SEQUENCE [LARGE SCALE GENOMIC DNA]</scope>
</reference>
<dbReference type="EMBL" id="CAXAMN010025517">
    <property type="protein sequence ID" value="CAK9095743.1"/>
    <property type="molecule type" value="Genomic_DNA"/>
</dbReference>
<feature type="region of interest" description="Disordered" evidence="1">
    <location>
        <begin position="145"/>
        <end position="164"/>
    </location>
</feature>
<evidence type="ECO:0000313" key="2">
    <source>
        <dbReference type="EMBL" id="CAK9095743.1"/>
    </source>
</evidence>
<comment type="caution">
    <text evidence="2">The sequence shown here is derived from an EMBL/GenBank/DDBJ whole genome shotgun (WGS) entry which is preliminary data.</text>
</comment>
<keyword evidence="3" id="KW-1185">Reference proteome</keyword>
<feature type="compositionally biased region" description="Basic and acidic residues" evidence="1">
    <location>
        <begin position="20"/>
        <end position="33"/>
    </location>
</feature>